<dbReference type="EMBL" id="ABEU02000015">
    <property type="protein sequence ID" value="PNR38918.1"/>
    <property type="molecule type" value="Genomic_DNA"/>
</dbReference>
<name>A0A2K1JBM7_PHYPA</name>
<dbReference type="EnsemblPlants" id="Pp3c15_2270V3.2">
    <property type="protein sequence ID" value="PAC:32928476.CDS.1"/>
    <property type="gene ID" value="Pp3c15_2270"/>
</dbReference>
<gene>
    <name evidence="1" type="ORF">PHYPA_019196</name>
</gene>
<dbReference type="AlphaFoldDB" id="A0A2K1JBM7"/>
<accession>A0A2K1JBM7</accession>
<dbReference type="Proteomes" id="UP000006727">
    <property type="component" value="Chromosome 15"/>
</dbReference>
<evidence type="ECO:0000313" key="2">
    <source>
        <dbReference type="EnsemblPlants" id="PAC:32928475.CDS.1"/>
    </source>
</evidence>
<reference evidence="1 3" key="2">
    <citation type="journal article" date="2018" name="Plant J.">
        <title>The Physcomitrella patens chromosome-scale assembly reveals moss genome structure and evolution.</title>
        <authorList>
            <person name="Lang D."/>
            <person name="Ullrich K.K."/>
            <person name="Murat F."/>
            <person name="Fuchs J."/>
            <person name="Jenkins J."/>
            <person name="Haas F.B."/>
            <person name="Piednoel M."/>
            <person name="Gundlach H."/>
            <person name="Van Bel M."/>
            <person name="Meyberg R."/>
            <person name="Vives C."/>
            <person name="Morata J."/>
            <person name="Symeonidi A."/>
            <person name="Hiss M."/>
            <person name="Muchero W."/>
            <person name="Kamisugi Y."/>
            <person name="Saleh O."/>
            <person name="Blanc G."/>
            <person name="Decker E.L."/>
            <person name="van Gessel N."/>
            <person name="Grimwood J."/>
            <person name="Hayes R.D."/>
            <person name="Graham S.W."/>
            <person name="Gunter L.E."/>
            <person name="McDaniel S.F."/>
            <person name="Hoernstein S.N.W."/>
            <person name="Larsson A."/>
            <person name="Li F.W."/>
            <person name="Perroud P.F."/>
            <person name="Phillips J."/>
            <person name="Ranjan P."/>
            <person name="Rokshar D.S."/>
            <person name="Rothfels C.J."/>
            <person name="Schneider L."/>
            <person name="Shu S."/>
            <person name="Stevenson D.W."/>
            <person name="Thummler F."/>
            <person name="Tillich M."/>
            <person name="Villarreal Aguilar J.C."/>
            <person name="Widiez T."/>
            <person name="Wong G.K."/>
            <person name="Wymore A."/>
            <person name="Zhang Y."/>
            <person name="Zimmer A.D."/>
            <person name="Quatrano R.S."/>
            <person name="Mayer K.F.X."/>
            <person name="Goodstein D."/>
            <person name="Casacuberta J.M."/>
            <person name="Vandepoele K."/>
            <person name="Reski R."/>
            <person name="Cuming A.C."/>
            <person name="Tuskan G.A."/>
            <person name="Maumus F."/>
            <person name="Salse J."/>
            <person name="Schmutz J."/>
            <person name="Rensing S.A."/>
        </authorList>
    </citation>
    <scope>NUCLEOTIDE SEQUENCE [LARGE SCALE GENOMIC DNA]</scope>
    <source>
        <strain evidence="2 3">cv. Gransden 2004</strain>
    </source>
</reference>
<evidence type="ECO:0000313" key="1">
    <source>
        <dbReference type="EMBL" id="PNR38918.1"/>
    </source>
</evidence>
<dbReference type="EnsemblPlants" id="Pp3c15_2270V3.1">
    <property type="protein sequence ID" value="PAC:32928475.CDS.1"/>
    <property type="gene ID" value="Pp3c15_2270"/>
</dbReference>
<evidence type="ECO:0000313" key="3">
    <source>
        <dbReference type="Proteomes" id="UP000006727"/>
    </source>
</evidence>
<protein>
    <submittedName>
        <fullName evidence="1 2">Uncharacterized protein</fullName>
    </submittedName>
</protein>
<reference evidence="1 3" key="1">
    <citation type="journal article" date="2008" name="Science">
        <title>The Physcomitrella genome reveals evolutionary insights into the conquest of land by plants.</title>
        <authorList>
            <person name="Rensing S."/>
            <person name="Lang D."/>
            <person name="Zimmer A."/>
            <person name="Terry A."/>
            <person name="Salamov A."/>
            <person name="Shapiro H."/>
            <person name="Nishiyama T."/>
            <person name="Perroud P.-F."/>
            <person name="Lindquist E."/>
            <person name="Kamisugi Y."/>
            <person name="Tanahashi T."/>
            <person name="Sakakibara K."/>
            <person name="Fujita T."/>
            <person name="Oishi K."/>
            <person name="Shin-I T."/>
            <person name="Kuroki Y."/>
            <person name="Toyoda A."/>
            <person name="Suzuki Y."/>
            <person name="Hashimoto A."/>
            <person name="Yamaguchi K."/>
            <person name="Sugano A."/>
            <person name="Kohara Y."/>
            <person name="Fujiyama A."/>
            <person name="Anterola A."/>
            <person name="Aoki S."/>
            <person name="Ashton N."/>
            <person name="Barbazuk W.B."/>
            <person name="Barker E."/>
            <person name="Bennetzen J."/>
            <person name="Bezanilla M."/>
            <person name="Blankenship R."/>
            <person name="Cho S.H."/>
            <person name="Dutcher S."/>
            <person name="Estelle M."/>
            <person name="Fawcett J.A."/>
            <person name="Gundlach H."/>
            <person name="Hanada K."/>
            <person name="Heyl A."/>
            <person name="Hicks K.A."/>
            <person name="Hugh J."/>
            <person name="Lohr M."/>
            <person name="Mayer K."/>
            <person name="Melkozernov A."/>
            <person name="Murata T."/>
            <person name="Nelson D."/>
            <person name="Pils B."/>
            <person name="Prigge M."/>
            <person name="Reiss B."/>
            <person name="Renner T."/>
            <person name="Rombauts S."/>
            <person name="Rushton P."/>
            <person name="Sanderfoot A."/>
            <person name="Schween G."/>
            <person name="Shiu S.-H."/>
            <person name="Stueber K."/>
            <person name="Theodoulou F.L."/>
            <person name="Tu H."/>
            <person name="Van de Peer Y."/>
            <person name="Verrier P.J."/>
            <person name="Waters E."/>
            <person name="Wood A."/>
            <person name="Yang L."/>
            <person name="Cove D."/>
            <person name="Cuming A."/>
            <person name="Hasebe M."/>
            <person name="Lucas S."/>
            <person name="Mishler D.B."/>
            <person name="Reski R."/>
            <person name="Grigoriev I."/>
            <person name="Quatrano R.S."/>
            <person name="Boore J.L."/>
        </authorList>
    </citation>
    <scope>NUCLEOTIDE SEQUENCE [LARGE SCALE GENOMIC DNA]</scope>
    <source>
        <strain evidence="2 3">cv. Gransden 2004</strain>
    </source>
</reference>
<sequence length="65" mass="7110">MRLADVICHVLKLRLQRPWCWINGSSSTVAEDSGVPSLGERRLVDNVCVVQQIGIISMGITSSTI</sequence>
<reference evidence="2" key="3">
    <citation type="submission" date="2020-12" db="UniProtKB">
        <authorList>
            <consortium name="EnsemblPlants"/>
        </authorList>
    </citation>
    <scope>IDENTIFICATION</scope>
</reference>
<dbReference type="InParanoid" id="A0A2K1JBM7"/>
<organism evidence="1">
    <name type="scientific">Physcomitrium patens</name>
    <name type="common">Spreading-leaved earth moss</name>
    <name type="synonym">Physcomitrella patens</name>
    <dbReference type="NCBI Taxonomy" id="3218"/>
    <lineage>
        <taxon>Eukaryota</taxon>
        <taxon>Viridiplantae</taxon>
        <taxon>Streptophyta</taxon>
        <taxon>Embryophyta</taxon>
        <taxon>Bryophyta</taxon>
        <taxon>Bryophytina</taxon>
        <taxon>Bryopsida</taxon>
        <taxon>Funariidae</taxon>
        <taxon>Funariales</taxon>
        <taxon>Funariaceae</taxon>
        <taxon>Physcomitrium</taxon>
    </lineage>
</organism>
<dbReference type="Gramene" id="Pp3c15_2270V3.2">
    <property type="protein sequence ID" value="PAC:32928476.CDS.1"/>
    <property type="gene ID" value="Pp3c15_2270"/>
</dbReference>
<proteinExistence type="predicted"/>
<dbReference type="Gramene" id="Pp3c15_2270V3.1">
    <property type="protein sequence ID" value="PAC:32928475.CDS.1"/>
    <property type="gene ID" value="Pp3c15_2270"/>
</dbReference>
<keyword evidence="3" id="KW-1185">Reference proteome</keyword>
<dbReference type="PaxDb" id="3218-PP1S124_56V6.1"/>